<dbReference type="Proteomes" id="UP001500466">
    <property type="component" value="Unassembled WGS sequence"/>
</dbReference>
<dbReference type="Gene3D" id="1.10.10.10">
    <property type="entry name" value="Winged helix-like DNA-binding domain superfamily/Winged helix DNA-binding domain"/>
    <property type="match status" value="1"/>
</dbReference>
<dbReference type="SUPFAM" id="SSF46785">
    <property type="entry name" value="Winged helix' DNA-binding domain"/>
    <property type="match status" value="1"/>
</dbReference>
<dbReference type="EMBL" id="BAABHS010000017">
    <property type="protein sequence ID" value="GAA4975408.1"/>
    <property type="molecule type" value="Genomic_DNA"/>
</dbReference>
<proteinExistence type="predicted"/>
<name>A0ABP9HP32_9ACTN</name>
<dbReference type="SMART" id="SM00347">
    <property type="entry name" value="HTH_MARR"/>
    <property type="match status" value="1"/>
</dbReference>
<evidence type="ECO:0000313" key="3">
    <source>
        <dbReference type="Proteomes" id="UP001500466"/>
    </source>
</evidence>
<dbReference type="InterPro" id="IPR036388">
    <property type="entry name" value="WH-like_DNA-bd_sf"/>
</dbReference>
<protein>
    <submittedName>
        <fullName evidence="2">MarR family winged helix-turn-helix transcriptional regulator</fullName>
    </submittedName>
</protein>
<organism evidence="2 3">
    <name type="scientific">Yinghuangia aomiensis</name>
    <dbReference type="NCBI Taxonomy" id="676205"/>
    <lineage>
        <taxon>Bacteria</taxon>
        <taxon>Bacillati</taxon>
        <taxon>Actinomycetota</taxon>
        <taxon>Actinomycetes</taxon>
        <taxon>Kitasatosporales</taxon>
        <taxon>Streptomycetaceae</taxon>
        <taxon>Yinghuangia</taxon>
    </lineage>
</organism>
<keyword evidence="3" id="KW-1185">Reference proteome</keyword>
<dbReference type="RefSeq" id="WP_425585058.1">
    <property type="nucleotide sequence ID" value="NZ_BAABHS010000017.1"/>
</dbReference>
<evidence type="ECO:0000313" key="2">
    <source>
        <dbReference type="EMBL" id="GAA4975408.1"/>
    </source>
</evidence>
<dbReference type="InterPro" id="IPR000835">
    <property type="entry name" value="HTH_MarR-typ"/>
</dbReference>
<sequence length="168" mass="19018">MDMDTDMDTEKPTQLVEYETMLLGRHFIMTARAKGDEGFLDSSSYVLLSRLRIQGPMSLRLLSEAFGLDVSTLNRKTAALQRDGLLERIPDDEGGIARKFRLTAEGERRLDHERSATVNGLEKVLEDWSAEDVARFADYLLRFNRRVEDLVGRPWPRVGDANAGDDAD</sequence>
<evidence type="ECO:0000259" key="1">
    <source>
        <dbReference type="SMART" id="SM00347"/>
    </source>
</evidence>
<accession>A0ABP9HP32</accession>
<reference evidence="3" key="1">
    <citation type="journal article" date="2019" name="Int. J. Syst. Evol. Microbiol.">
        <title>The Global Catalogue of Microorganisms (GCM) 10K type strain sequencing project: providing services to taxonomists for standard genome sequencing and annotation.</title>
        <authorList>
            <consortium name="The Broad Institute Genomics Platform"/>
            <consortium name="The Broad Institute Genome Sequencing Center for Infectious Disease"/>
            <person name="Wu L."/>
            <person name="Ma J."/>
        </authorList>
    </citation>
    <scope>NUCLEOTIDE SEQUENCE [LARGE SCALE GENOMIC DNA]</scope>
    <source>
        <strain evidence="3">JCM 17986</strain>
    </source>
</reference>
<feature type="domain" description="HTH marR-type" evidence="1">
    <location>
        <begin position="32"/>
        <end position="133"/>
    </location>
</feature>
<dbReference type="InterPro" id="IPR036390">
    <property type="entry name" value="WH_DNA-bd_sf"/>
</dbReference>
<gene>
    <name evidence="2" type="ORF">GCM10023205_47850</name>
</gene>
<dbReference type="Pfam" id="PF01047">
    <property type="entry name" value="MarR"/>
    <property type="match status" value="1"/>
</dbReference>
<comment type="caution">
    <text evidence="2">The sequence shown here is derived from an EMBL/GenBank/DDBJ whole genome shotgun (WGS) entry which is preliminary data.</text>
</comment>